<feature type="compositionally biased region" description="Polar residues" evidence="7">
    <location>
        <begin position="200"/>
        <end position="229"/>
    </location>
</feature>
<evidence type="ECO:0000313" key="9">
    <source>
        <dbReference type="EMBL" id="CAD7697139.1"/>
    </source>
</evidence>
<evidence type="ECO:0000256" key="7">
    <source>
        <dbReference type="SAM" id="MobiDB-lite"/>
    </source>
</evidence>
<dbReference type="InterPro" id="IPR001394">
    <property type="entry name" value="Peptidase_C19_UCH"/>
</dbReference>
<evidence type="ECO:0000256" key="4">
    <source>
        <dbReference type="ARBA" id="ARBA00022786"/>
    </source>
</evidence>
<reference evidence="9" key="1">
    <citation type="submission" date="2020-12" db="EMBL/GenBank/DDBJ databases">
        <authorList>
            <person name="Iha C."/>
        </authorList>
    </citation>
    <scope>NUCLEOTIDE SEQUENCE</scope>
</reference>
<proteinExistence type="predicted"/>
<organism evidence="9 10">
    <name type="scientific">Ostreobium quekettii</name>
    <dbReference type="NCBI Taxonomy" id="121088"/>
    <lineage>
        <taxon>Eukaryota</taxon>
        <taxon>Viridiplantae</taxon>
        <taxon>Chlorophyta</taxon>
        <taxon>core chlorophytes</taxon>
        <taxon>Ulvophyceae</taxon>
        <taxon>TCBD clade</taxon>
        <taxon>Bryopsidales</taxon>
        <taxon>Ostreobineae</taxon>
        <taxon>Ostreobiaceae</taxon>
        <taxon>Ostreobium</taxon>
    </lineage>
</organism>
<evidence type="ECO:0000256" key="5">
    <source>
        <dbReference type="ARBA" id="ARBA00022801"/>
    </source>
</evidence>
<dbReference type="GO" id="GO:0016579">
    <property type="term" value="P:protein deubiquitination"/>
    <property type="evidence" value="ECO:0007669"/>
    <property type="project" value="InterPro"/>
</dbReference>
<dbReference type="InterPro" id="IPR028889">
    <property type="entry name" value="USP"/>
</dbReference>
<comment type="catalytic activity">
    <reaction evidence="1">
        <text>Thiol-dependent hydrolysis of ester, thioester, amide, peptide and isopeptide bonds formed by the C-terminal Gly of ubiquitin (a 76-residue protein attached to proteins as an intracellular targeting signal).</text>
        <dbReference type="EC" id="3.4.19.12"/>
    </reaction>
</comment>
<dbReference type="GO" id="GO:0005634">
    <property type="term" value="C:nucleus"/>
    <property type="evidence" value="ECO:0007669"/>
    <property type="project" value="TreeGrafter"/>
</dbReference>
<feature type="domain" description="USP" evidence="8">
    <location>
        <begin position="420"/>
        <end position="782"/>
    </location>
</feature>
<dbReference type="PANTHER" id="PTHR24006">
    <property type="entry name" value="UBIQUITIN CARBOXYL-TERMINAL HYDROLASE"/>
    <property type="match status" value="1"/>
</dbReference>
<keyword evidence="5" id="KW-0378">Hydrolase</keyword>
<protein>
    <recommendedName>
        <fullName evidence="2">ubiquitinyl hydrolase 1</fullName>
        <ecNumber evidence="2">3.4.19.12</ecNumber>
    </recommendedName>
</protein>
<evidence type="ECO:0000256" key="3">
    <source>
        <dbReference type="ARBA" id="ARBA00022670"/>
    </source>
</evidence>
<evidence type="ECO:0000256" key="2">
    <source>
        <dbReference type="ARBA" id="ARBA00012759"/>
    </source>
</evidence>
<dbReference type="PROSITE" id="PS50235">
    <property type="entry name" value="USP_3"/>
    <property type="match status" value="1"/>
</dbReference>
<dbReference type="InterPro" id="IPR050164">
    <property type="entry name" value="Peptidase_C19"/>
</dbReference>
<dbReference type="EC" id="3.4.19.12" evidence="2"/>
<accession>A0A8S1IT82</accession>
<dbReference type="GO" id="GO:0005829">
    <property type="term" value="C:cytosol"/>
    <property type="evidence" value="ECO:0007669"/>
    <property type="project" value="TreeGrafter"/>
</dbReference>
<dbReference type="SUPFAM" id="SSF54001">
    <property type="entry name" value="Cysteine proteinases"/>
    <property type="match status" value="1"/>
</dbReference>
<feature type="compositionally biased region" description="Basic residues" evidence="7">
    <location>
        <begin position="240"/>
        <end position="255"/>
    </location>
</feature>
<dbReference type="EMBL" id="CAJHUC010000608">
    <property type="protein sequence ID" value="CAD7697139.1"/>
    <property type="molecule type" value="Genomic_DNA"/>
</dbReference>
<feature type="compositionally biased region" description="Low complexity" evidence="7">
    <location>
        <begin position="46"/>
        <end position="66"/>
    </location>
</feature>
<feature type="compositionally biased region" description="Polar residues" evidence="7">
    <location>
        <begin position="80"/>
        <end position="96"/>
    </location>
</feature>
<evidence type="ECO:0000256" key="1">
    <source>
        <dbReference type="ARBA" id="ARBA00000707"/>
    </source>
</evidence>
<sequence length="784" mass="84673">MGATDSGRRQSAARPGQTAQQENGKVTVGERSHGGRQFGATSPLLAKATPARKAAPGPGPQGQAGASLRPMQAGRELHRSNTTQRVPSVPSPTSHVQLRASEASNAGGDRRKEPLQHRSAPVSGSRRVKQVPGQPLGPKVISEPSDRDCHCSSAPELNGLRVEADRDEGNNFPTSTHELPEFDQNGSHLQDHQEGAAMHASNSELLSPLSGPQANRHSSLSPTGTTGSDPSLPGEEPGKKSGKRRNRRRSSKKSRPIPSGVPGADFVDAPALPPTAFSQGLRPDRGASSPAPGVHVHHQPDVGPRRVAPCDAQQHDVESHDMSYVSAWPTGSAPAELWGVGDDMTASTLANANMAGFVSAASPRTSQQPQAACVPIVTEKESGDDQEMLSRQPQSPQVKDALKALCSDTFPGNGIRFYECGITNLGNTCFVGSALQLLLASRRFCWLLKQLSIVSHCLNPHMLPTLVGLGELAKGLTERGGQRKPQAAAQQGCHGWASGRTAKPVMPIMLSTVVNRFQQRHAQSTLGGLAEEHDAQEFLLYLLEQMEVELLKLKEAVLVGQGSPSPREIQQDDDDWEVAGRKGKSATKRTAGSQAESMLSAIFGGSVQSEVKASKMKPSIVVHRFTALDLDIAPKKVNTIEDALQLYTEPDHLTDYRPTDTSKPQTATKANRLRDLPQVLLVSLKRYAYTEDGLQKIHKRIGFGSMLTIQRQWLAESKPIRADYRLVATCSHHGRGHGGDHYTANVLQPVGMWLNFNDSVINQMLWRDVENDAPYMLLYERASK</sequence>
<dbReference type="InterPro" id="IPR038765">
    <property type="entry name" value="Papain-like_cys_pep_sf"/>
</dbReference>
<evidence type="ECO:0000259" key="8">
    <source>
        <dbReference type="PROSITE" id="PS50235"/>
    </source>
</evidence>
<dbReference type="Proteomes" id="UP000708148">
    <property type="component" value="Unassembled WGS sequence"/>
</dbReference>
<keyword evidence="3" id="KW-0645">Protease</keyword>
<dbReference type="Gene3D" id="3.90.70.10">
    <property type="entry name" value="Cysteine proteinases"/>
    <property type="match status" value="1"/>
</dbReference>
<dbReference type="AlphaFoldDB" id="A0A8S1IT82"/>
<keyword evidence="4" id="KW-0833">Ubl conjugation pathway</keyword>
<evidence type="ECO:0000256" key="6">
    <source>
        <dbReference type="ARBA" id="ARBA00022807"/>
    </source>
</evidence>
<dbReference type="Pfam" id="PF00443">
    <property type="entry name" value="UCH"/>
    <property type="match status" value="1"/>
</dbReference>
<gene>
    <name evidence="9" type="ORF">OSTQU699_LOCUS2500</name>
</gene>
<dbReference type="GO" id="GO:0004843">
    <property type="term" value="F:cysteine-type deubiquitinase activity"/>
    <property type="evidence" value="ECO:0007669"/>
    <property type="project" value="UniProtKB-EC"/>
</dbReference>
<name>A0A8S1IT82_9CHLO</name>
<dbReference type="PANTHER" id="PTHR24006:SF687">
    <property type="entry name" value="UBIQUITIN CARBOXYL-TERMINAL HYDROLASE 10"/>
    <property type="match status" value="1"/>
</dbReference>
<comment type="caution">
    <text evidence="9">The sequence shown here is derived from an EMBL/GenBank/DDBJ whole genome shotgun (WGS) entry which is preliminary data.</text>
</comment>
<dbReference type="CDD" id="cd02257">
    <property type="entry name" value="Peptidase_C19"/>
    <property type="match status" value="1"/>
</dbReference>
<dbReference type="GO" id="GO:0006508">
    <property type="term" value="P:proteolysis"/>
    <property type="evidence" value="ECO:0007669"/>
    <property type="project" value="UniProtKB-KW"/>
</dbReference>
<dbReference type="OrthoDB" id="429671at2759"/>
<keyword evidence="10" id="KW-1185">Reference proteome</keyword>
<feature type="region of interest" description="Disordered" evidence="7">
    <location>
        <begin position="1"/>
        <end position="323"/>
    </location>
</feature>
<keyword evidence="6" id="KW-0788">Thiol protease</keyword>
<evidence type="ECO:0000313" key="10">
    <source>
        <dbReference type="Proteomes" id="UP000708148"/>
    </source>
</evidence>